<dbReference type="OrthoDB" id="648163at2"/>
<dbReference type="HOGENOM" id="CLU_1766842_0_0_10"/>
<name>F4C6Z8_SPHS2</name>
<evidence type="ECO:0000313" key="2">
    <source>
        <dbReference type="EMBL" id="ADZ79897.1"/>
    </source>
</evidence>
<reference evidence="2" key="1">
    <citation type="submission" date="2011-03" db="EMBL/GenBank/DDBJ databases">
        <title>Complete sequence of Sphingobacterium sp. 21.</title>
        <authorList>
            <consortium name="US DOE Joint Genome Institute"/>
            <person name="Lucas S."/>
            <person name="Copeland A."/>
            <person name="Lapidus A."/>
            <person name="Cheng J.-F."/>
            <person name="Goodwin L."/>
            <person name="Pitluck S."/>
            <person name="Davenport K."/>
            <person name="Detter J.C."/>
            <person name="Han C."/>
            <person name="Tapia R."/>
            <person name="Land M."/>
            <person name="Hauser L."/>
            <person name="Kyrpides N."/>
            <person name="Ivanova N."/>
            <person name="Ovchinnikova G."/>
            <person name="Pagani I."/>
            <person name="Siebers A.K."/>
            <person name="Allgaier M."/>
            <person name="Thelen M.P."/>
            <person name="Hugenholtz P."/>
            <person name="Woyke T."/>
        </authorList>
    </citation>
    <scope>NUCLEOTIDE SEQUENCE</scope>
    <source>
        <strain evidence="2">21</strain>
    </source>
</reference>
<accession>F4C6Z8</accession>
<sequence>MERDTRNASLPKKRTSPTSEKELANRERMRIMQKFLQDSKNFIDLGFQLEAKARNMSAFNAAMSYNKKYAITGSYPDLKIDYEKLLVSKGLLITPTNPSVAYVEGTLHFKLRLLKYVHFYLPSQKIGVYECQLRSCLWRFRRRLVGV</sequence>
<dbReference type="STRING" id="743722.Sph21_3357"/>
<organism evidence="2">
    <name type="scientific">Sphingobacterium sp. (strain 21)</name>
    <dbReference type="NCBI Taxonomy" id="743722"/>
    <lineage>
        <taxon>Bacteria</taxon>
        <taxon>Pseudomonadati</taxon>
        <taxon>Bacteroidota</taxon>
        <taxon>Sphingobacteriia</taxon>
        <taxon>Sphingobacteriales</taxon>
        <taxon>Sphingobacteriaceae</taxon>
        <taxon>Sphingobacterium</taxon>
    </lineage>
</organism>
<dbReference type="Pfam" id="PF19781">
    <property type="entry name" value="DUF6266"/>
    <property type="match status" value="1"/>
</dbReference>
<proteinExistence type="predicted"/>
<dbReference type="EMBL" id="CP002584">
    <property type="protein sequence ID" value="ADZ79897.1"/>
    <property type="molecule type" value="Genomic_DNA"/>
</dbReference>
<dbReference type="AlphaFoldDB" id="F4C6Z8"/>
<evidence type="ECO:0000256" key="1">
    <source>
        <dbReference type="SAM" id="MobiDB-lite"/>
    </source>
</evidence>
<feature type="region of interest" description="Disordered" evidence="1">
    <location>
        <begin position="1"/>
        <end position="24"/>
    </location>
</feature>
<dbReference type="KEGG" id="shg:Sph21_3357"/>
<dbReference type="InterPro" id="IPR046233">
    <property type="entry name" value="DUF6266"/>
</dbReference>
<protein>
    <submittedName>
        <fullName evidence="2">Uncharacterized protein</fullName>
    </submittedName>
</protein>
<gene>
    <name evidence="2" type="ordered locus">Sph21_3357</name>
</gene>